<evidence type="ECO:0000313" key="7">
    <source>
        <dbReference type="Proteomes" id="UP000494040"/>
    </source>
</evidence>
<keyword evidence="2" id="KW-0217">Developmental protein</keyword>
<accession>A0A8I6RT05</accession>
<protein>
    <recommendedName>
        <fullName evidence="8">Protein downstream neighbor of son homolog</fullName>
    </recommendedName>
</protein>
<dbReference type="EnsemblMetazoa" id="XM_014393618.2">
    <property type="protein sequence ID" value="XP_014249104.1"/>
    <property type="gene ID" value="LOC106666425"/>
</dbReference>
<dbReference type="GO" id="GO:0005634">
    <property type="term" value="C:nucleus"/>
    <property type="evidence" value="ECO:0007669"/>
    <property type="project" value="UniProtKB-SubCell"/>
</dbReference>
<dbReference type="OrthoDB" id="534063at2759"/>
<dbReference type="GO" id="GO:0033260">
    <property type="term" value="P:nuclear DNA replication"/>
    <property type="evidence" value="ECO:0007669"/>
    <property type="project" value="TreeGrafter"/>
</dbReference>
<feature type="compositionally biased region" description="Polar residues" evidence="5">
    <location>
        <begin position="52"/>
        <end position="67"/>
    </location>
</feature>
<keyword evidence="7" id="KW-1185">Reference proteome</keyword>
<dbReference type="PRINTS" id="PR02064">
    <property type="entry name" value="DONSON"/>
</dbReference>
<dbReference type="OMA" id="WCLKTRV"/>
<evidence type="ECO:0000313" key="6">
    <source>
        <dbReference type="EnsemblMetazoa" id="XP_014249104.1"/>
    </source>
</evidence>
<feature type="compositionally biased region" description="Polar residues" evidence="5">
    <location>
        <begin position="1"/>
        <end position="16"/>
    </location>
</feature>
<evidence type="ECO:0008006" key="8">
    <source>
        <dbReference type="Google" id="ProtNLM"/>
    </source>
</evidence>
<dbReference type="CTD" id="40642"/>
<dbReference type="GeneID" id="106666425"/>
<organism evidence="6 7">
    <name type="scientific">Cimex lectularius</name>
    <name type="common">Bed bug</name>
    <name type="synonym">Acanthia lectularia</name>
    <dbReference type="NCBI Taxonomy" id="79782"/>
    <lineage>
        <taxon>Eukaryota</taxon>
        <taxon>Metazoa</taxon>
        <taxon>Ecdysozoa</taxon>
        <taxon>Arthropoda</taxon>
        <taxon>Hexapoda</taxon>
        <taxon>Insecta</taxon>
        <taxon>Pterygota</taxon>
        <taxon>Neoptera</taxon>
        <taxon>Paraneoptera</taxon>
        <taxon>Hemiptera</taxon>
        <taxon>Heteroptera</taxon>
        <taxon>Panheteroptera</taxon>
        <taxon>Cimicomorpha</taxon>
        <taxon>Cimicidae</taxon>
        <taxon>Cimex</taxon>
    </lineage>
</organism>
<dbReference type="AlphaFoldDB" id="A0A8I6RT05"/>
<proteinExistence type="inferred from homology"/>
<evidence type="ECO:0000256" key="4">
    <source>
        <dbReference type="ARBA" id="ARBA00025806"/>
    </source>
</evidence>
<reference evidence="6" key="1">
    <citation type="submission" date="2022-01" db="UniProtKB">
        <authorList>
            <consortium name="EnsemblMetazoa"/>
        </authorList>
    </citation>
    <scope>IDENTIFICATION</scope>
</reference>
<sequence>MDETDAMTSPQKSTTPVRALPRTPPQWKKPDDVMKLHRLKLRKNALAARLNSDQPHSKPSANVSPQNKTKRKNPFKRVDVTSTSPVSKKTKNSAPQDKNDESLFQLLGLNATESVARDLSCLKFEPSEDTLKTDNKVTVNELPIDWSLRYKLRFISVRQFPWTETLKTCEEASGITGFVRCVESGGGGCLGLDTSPNANFHQCCLYWQHPNLTWVDLFPRTRARKSDYGKTPALSSYPEVKESLHRDWSESFRSLFQLLRARHCPYFYMVSNTVNCVFRAAGINGCTETNVMISPTTRGFRKLLTDDGVQFTMPLKRKTKRVSEEFGEEEEDENEKPNETSQWLASLGVAEEEIRKINKSEEMHYLKAEKKDDGNEESLLYIEGFEVQGLFNFLINCRSLIAMTGPLMGIPPTLLSPVAFCGGSLMSLKVRQSNVQINKENYHSVEIIGPILPHAIHNLCNILENSIDSFSVTFANLDTTKAFTTASLPMDFQKLEGSPSKVGKSGQAFSVESLNDCGLKPRILSRFCSEFVSSFDSLKFANDSYICS</sequence>
<dbReference type="RefSeq" id="XP_014249104.1">
    <property type="nucleotide sequence ID" value="XM_014393618.2"/>
</dbReference>
<evidence type="ECO:0000256" key="2">
    <source>
        <dbReference type="ARBA" id="ARBA00022473"/>
    </source>
</evidence>
<comment type="subcellular location">
    <subcellularLocation>
        <location evidence="1">Nucleus</location>
    </subcellularLocation>
</comment>
<feature type="compositionally biased region" description="Acidic residues" evidence="5">
    <location>
        <begin position="325"/>
        <end position="334"/>
    </location>
</feature>
<comment type="similarity">
    <text evidence="4">Belongs to the DONSON family.</text>
</comment>
<feature type="region of interest" description="Disordered" evidence="5">
    <location>
        <begin position="320"/>
        <end position="340"/>
    </location>
</feature>
<keyword evidence="3" id="KW-0539">Nucleus</keyword>
<name>A0A8I6RT05_CIMLE</name>
<dbReference type="PANTHER" id="PTHR12972">
    <property type="entry name" value="DOWNSTREAM NEIGHBOR OF SON"/>
    <property type="match status" value="1"/>
</dbReference>
<dbReference type="InterPro" id="IPR024861">
    <property type="entry name" value="Donson"/>
</dbReference>
<feature type="region of interest" description="Disordered" evidence="5">
    <location>
        <begin position="1"/>
        <end position="101"/>
    </location>
</feature>
<evidence type="ECO:0000256" key="5">
    <source>
        <dbReference type="SAM" id="MobiDB-lite"/>
    </source>
</evidence>
<evidence type="ECO:0000256" key="1">
    <source>
        <dbReference type="ARBA" id="ARBA00004123"/>
    </source>
</evidence>
<evidence type="ECO:0000256" key="3">
    <source>
        <dbReference type="ARBA" id="ARBA00023242"/>
    </source>
</evidence>
<dbReference type="KEGG" id="clec:106666425"/>
<dbReference type="PANTHER" id="PTHR12972:SF0">
    <property type="entry name" value="PROTEIN DOWNSTREAM NEIGHBOR OF SON"/>
    <property type="match status" value="1"/>
</dbReference>
<feature type="compositionally biased region" description="Polar residues" evidence="5">
    <location>
        <begin position="80"/>
        <end position="96"/>
    </location>
</feature>
<dbReference type="Proteomes" id="UP000494040">
    <property type="component" value="Unassembled WGS sequence"/>
</dbReference>